<evidence type="ECO:0000256" key="2">
    <source>
        <dbReference type="ARBA" id="ARBA00023134"/>
    </source>
</evidence>
<name>A0A6C0LWE1_9ZZZZ</name>
<reference evidence="4" key="1">
    <citation type="journal article" date="2020" name="Nature">
        <title>Giant virus diversity and host interactions through global metagenomics.</title>
        <authorList>
            <person name="Schulz F."/>
            <person name="Roux S."/>
            <person name="Paez-Espino D."/>
            <person name="Jungbluth S."/>
            <person name="Walsh D.A."/>
            <person name="Denef V.J."/>
            <person name="McMahon K.D."/>
            <person name="Konstantinidis K.T."/>
            <person name="Eloe-Fadrosh E.A."/>
            <person name="Kyrpides N.C."/>
            <person name="Woyke T."/>
        </authorList>
    </citation>
    <scope>NUCLEOTIDE SEQUENCE</scope>
    <source>
        <strain evidence="4">GVMAG-S-1016713-123</strain>
    </source>
</reference>
<evidence type="ECO:0000256" key="3">
    <source>
        <dbReference type="SAM" id="MobiDB-lite"/>
    </source>
</evidence>
<evidence type="ECO:0008006" key="5">
    <source>
        <dbReference type="Google" id="ProtNLM"/>
    </source>
</evidence>
<feature type="region of interest" description="Disordered" evidence="3">
    <location>
        <begin position="193"/>
        <end position="212"/>
    </location>
</feature>
<dbReference type="PROSITE" id="PS51419">
    <property type="entry name" value="RAB"/>
    <property type="match status" value="1"/>
</dbReference>
<sequence length="212" mass="24427">MSSVMRFIILGESNTGKTRFFNKLQNMHKKEPIPATGTKEYTGPHDIDVLTYSCDTNTKIIIWDTTGEKLFRTIITSYMRNNCGYFLFFDLSDPSSIETSEEWIKMIMFFNTCYHDHPIMLVGIKNNQNCIDHDNLAKLVLRYKLIYMSVPGDLSDPNVIMDTMITEVQIRLVNNGVCCNGIKTPNNRTIHLTPKPYTDTDTDTDTHQNKCY</sequence>
<dbReference type="PANTHER" id="PTHR47977">
    <property type="entry name" value="RAS-RELATED PROTEIN RAB"/>
    <property type="match status" value="1"/>
</dbReference>
<keyword evidence="1" id="KW-0547">Nucleotide-binding</keyword>
<proteinExistence type="predicted"/>
<dbReference type="GO" id="GO:0005525">
    <property type="term" value="F:GTP binding"/>
    <property type="evidence" value="ECO:0007669"/>
    <property type="project" value="UniProtKB-KW"/>
</dbReference>
<dbReference type="InterPro" id="IPR027417">
    <property type="entry name" value="P-loop_NTPase"/>
</dbReference>
<dbReference type="AlphaFoldDB" id="A0A6C0LWE1"/>
<keyword evidence="2" id="KW-0342">GTP-binding</keyword>
<dbReference type="Gene3D" id="3.40.50.300">
    <property type="entry name" value="P-loop containing nucleotide triphosphate hydrolases"/>
    <property type="match status" value="1"/>
</dbReference>
<dbReference type="PRINTS" id="PR00449">
    <property type="entry name" value="RASTRNSFRMNG"/>
</dbReference>
<evidence type="ECO:0000313" key="4">
    <source>
        <dbReference type="EMBL" id="QHU34355.1"/>
    </source>
</evidence>
<accession>A0A6C0LWE1</accession>
<dbReference type="InterPro" id="IPR001806">
    <property type="entry name" value="Small_GTPase"/>
</dbReference>
<organism evidence="4">
    <name type="scientific">viral metagenome</name>
    <dbReference type="NCBI Taxonomy" id="1070528"/>
    <lineage>
        <taxon>unclassified sequences</taxon>
        <taxon>metagenomes</taxon>
        <taxon>organismal metagenomes</taxon>
    </lineage>
</organism>
<dbReference type="Pfam" id="PF00071">
    <property type="entry name" value="Ras"/>
    <property type="match status" value="1"/>
</dbReference>
<dbReference type="EMBL" id="MN740569">
    <property type="protein sequence ID" value="QHU34355.1"/>
    <property type="molecule type" value="Genomic_DNA"/>
</dbReference>
<evidence type="ECO:0000256" key="1">
    <source>
        <dbReference type="ARBA" id="ARBA00022741"/>
    </source>
</evidence>
<dbReference type="InterPro" id="IPR050227">
    <property type="entry name" value="Rab"/>
</dbReference>
<dbReference type="SUPFAM" id="SSF52540">
    <property type="entry name" value="P-loop containing nucleoside triphosphate hydrolases"/>
    <property type="match status" value="1"/>
</dbReference>
<dbReference type="SMART" id="SM00175">
    <property type="entry name" value="RAB"/>
    <property type="match status" value="1"/>
</dbReference>
<protein>
    <recommendedName>
        <fullName evidence="5">GTP-binding protein</fullName>
    </recommendedName>
</protein>
<dbReference type="GO" id="GO:0003924">
    <property type="term" value="F:GTPase activity"/>
    <property type="evidence" value="ECO:0007669"/>
    <property type="project" value="InterPro"/>
</dbReference>